<dbReference type="GO" id="GO:0000160">
    <property type="term" value="P:phosphorelay signal transduction system"/>
    <property type="evidence" value="ECO:0007669"/>
    <property type="project" value="UniProtKB-KW"/>
</dbReference>
<evidence type="ECO:0000313" key="4">
    <source>
        <dbReference type="EMBL" id="MTW01863.1"/>
    </source>
</evidence>
<keyword evidence="2" id="KW-0597">Phosphoprotein</keyword>
<protein>
    <recommendedName>
        <fullName evidence="3">HPt domain-containing protein</fullName>
    </recommendedName>
</protein>
<accession>A0A6L6PWB9</accession>
<dbReference type="AlphaFoldDB" id="A0A6L6PWB9"/>
<dbReference type="InterPro" id="IPR036641">
    <property type="entry name" value="HPT_dom_sf"/>
</dbReference>
<feature type="domain" description="HPt" evidence="3">
    <location>
        <begin position="18"/>
        <end position="114"/>
    </location>
</feature>
<dbReference type="PROSITE" id="PS50894">
    <property type="entry name" value="HPT"/>
    <property type="match status" value="1"/>
</dbReference>
<organism evidence="4 5">
    <name type="scientific">Pseudoduganella ginsengisoli</name>
    <dbReference type="NCBI Taxonomy" id="1462440"/>
    <lineage>
        <taxon>Bacteria</taxon>
        <taxon>Pseudomonadati</taxon>
        <taxon>Pseudomonadota</taxon>
        <taxon>Betaproteobacteria</taxon>
        <taxon>Burkholderiales</taxon>
        <taxon>Oxalobacteraceae</taxon>
        <taxon>Telluria group</taxon>
        <taxon>Pseudoduganella</taxon>
    </lineage>
</organism>
<reference evidence="4 5" key="1">
    <citation type="submission" date="2019-11" db="EMBL/GenBank/DDBJ databases">
        <title>Type strains purchased from KCTC, JCM and DSMZ.</title>
        <authorList>
            <person name="Lu H."/>
        </authorList>
    </citation>
    <scope>NUCLEOTIDE SEQUENCE [LARGE SCALE GENOMIC DNA]</scope>
    <source>
        <strain evidence="4 5">KCTC 42409</strain>
    </source>
</reference>
<gene>
    <name evidence="4" type="ORF">GM668_07140</name>
</gene>
<evidence type="ECO:0000313" key="5">
    <source>
        <dbReference type="Proteomes" id="UP000484015"/>
    </source>
</evidence>
<feature type="modified residue" description="Phosphohistidine" evidence="2">
    <location>
        <position position="57"/>
    </location>
</feature>
<dbReference type="OrthoDB" id="8777657at2"/>
<dbReference type="GO" id="GO:0004672">
    <property type="term" value="F:protein kinase activity"/>
    <property type="evidence" value="ECO:0007669"/>
    <property type="project" value="UniProtKB-ARBA"/>
</dbReference>
<evidence type="ECO:0000259" key="3">
    <source>
        <dbReference type="PROSITE" id="PS50894"/>
    </source>
</evidence>
<evidence type="ECO:0000256" key="2">
    <source>
        <dbReference type="PROSITE-ProRule" id="PRU00110"/>
    </source>
</evidence>
<comment type="caution">
    <text evidence="4">The sequence shown here is derived from an EMBL/GenBank/DDBJ whole genome shotgun (WGS) entry which is preliminary data.</text>
</comment>
<dbReference type="SUPFAM" id="SSF47226">
    <property type="entry name" value="Histidine-containing phosphotransfer domain, HPT domain"/>
    <property type="match status" value="1"/>
</dbReference>
<dbReference type="InterPro" id="IPR008207">
    <property type="entry name" value="Sig_transdc_His_kin_Hpt_dom"/>
</dbReference>
<dbReference type="Gene3D" id="1.20.120.160">
    <property type="entry name" value="HPT domain"/>
    <property type="match status" value="1"/>
</dbReference>
<name>A0A6L6PWB9_9BURK</name>
<dbReference type="Proteomes" id="UP000484015">
    <property type="component" value="Unassembled WGS sequence"/>
</dbReference>
<dbReference type="RefSeq" id="WP_155438263.1">
    <property type="nucleotide sequence ID" value="NZ_WNLA01000003.1"/>
</dbReference>
<sequence>MAYQHIDPSQLLATVGGDAAGYRDLARIYLATTPPLHVQLQQALAGGDCVLAARLCHTLKTSVMLVGATELGEMLRALERFAQQGEQAVLPLACKEVARLFALVEEEVRHSASD</sequence>
<dbReference type="Pfam" id="PF01627">
    <property type="entry name" value="Hpt"/>
    <property type="match status" value="1"/>
</dbReference>
<evidence type="ECO:0000256" key="1">
    <source>
        <dbReference type="ARBA" id="ARBA00023012"/>
    </source>
</evidence>
<keyword evidence="1" id="KW-0902">Two-component regulatory system</keyword>
<dbReference type="EMBL" id="WNLA01000003">
    <property type="protein sequence ID" value="MTW01863.1"/>
    <property type="molecule type" value="Genomic_DNA"/>
</dbReference>
<proteinExistence type="predicted"/>
<keyword evidence="5" id="KW-1185">Reference proteome</keyword>